<comment type="caution">
    <text evidence="5">The sequence shown here is derived from an EMBL/GenBank/DDBJ whole genome shotgun (WGS) entry which is preliminary data.</text>
</comment>
<dbReference type="InterPro" id="IPR016039">
    <property type="entry name" value="Thiolase-like"/>
</dbReference>
<dbReference type="Gene3D" id="3.40.47.10">
    <property type="match status" value="1"/>
</dbReference>
<accession>A0ABT3SSI3</accession>
<evidence type="ECO:0000313" key="5">
    <source>
        <dbReference type="EMBL" id="MCX2972954.1"/>
    </source>
</evidence>
<evidence type="ECO:0000256" key="1">
    <source>
        <dbReference type="ARBA" id="ARBA00005254"/>
    </source>
</evidence>
<keyword evidence="6" id="KW-1185">Reference proteome</keyword>
<sequence>MSLCNKTPIIVGVGQVTEQVPADLTSCSSHADLAAQASSRAMSDALNDSLAEHIDTIACVRTFADSGPFQTCPFGGSNNFPRSVGNRIGANPSSAVYEVAGGQSPQKLVGEFFEKLNAGECDMVLLAGGEAMANIKVASKHKVQLDWREEVAGQLEDRGTFDGSHMVTRMEFELNLMQPVQFYGLMEQARRGEKDLDADAYNQKMANCFSKLSRVAADNPYAMNTKSYEAEELITVTDNNKMVCSPYPKNLVAKDGVNQGAALLLTTVGKAKELGIAEEKWTYLHGYADTKERVMLKREKIGRSRAMEFALKDALEAAGKTSADIEHFDLYSCFPIVVAEACEVMGIEENDPRPLTQTGGLAYFGGPGNNYTMHGIASLVETLRKDPGSFGMASGNGGWMSKHSVGVYSTAAPQDGWASCDSGKLQRAVDAIPEVEVEHNPHGEAVLEAYIINYFKGNPLNSVIIGRLKGSNRRFYATNPFLDSDTLQQTLKGDCLGRTIFVEADPKGNRYAYSEPRLLEFSPKQVEEFQDSYEFCKVARNGHILTVTINRPETRNALHPPANQELENVFNAFEKDKDLWVAIITGEGDASFSAGNDLKYMALGGEMWVPKTGFAGITSRTDRTKPIIAAVNGVALGGGLEIAMAADIIVAVEHARFGLPEVKVGLFAGAGGVQRLTRQIGRKKAVEMIITGEPITPQEALDAGLINYVVPADQLMKQAEAIALKITEASPMAVSSSLQLLNESSRFAGEDDAVTFSHTVFDNLLNSDDFFEGSTAFAQKRKPRWIGK</sequence>
<evidence type="ECO:0000259" key="4">
    <source>
        <dbReference type="Pfam" id="PF18313"/>
    </source>
</evidence>
<comment type="similarity">
    <text evidence="1 3">Belongs to the enoyl-CoA hydratase/isomerase family.</text>
</comment>
<dbReference type="EMBL" id="SHNP01000002">
    <property type="protein sequence ID" value="MCX2972954.1"/>
    <property type="molecule type" value="Genomic_DNA"/>
</dbReference>
<dbReference type="InterPro" id="IPR040771">
    <property type="entry name" value="TLP1_add_C"/>
</dbReference>
<dbReference type="PANTHER" id="PTHR11941:SF54">
    <property type="entry name" value="ENOYL-COA HYDRATASE, MITOCHONDRIAL"/>
    <property type="match status" value="1"/>
</dbReference>
<dbReference type="SUPFAM" id="SSF53901">
    <property type="entry name" value="Thiolase-like"/>
    <property type="match status" value="1"/>
</dbReference>
<dbReference type="PROSITE" id="PS00166">
    <property type="entry name" value="ENOYL_COA_HYDRATASE"/>
    <property type="match status" value="1"/>
</dbReference>
<organism evidence="5 6">
    <name type="scientific">Candidatus Seongchinamella marina</name>
    <dbReference type="NCBI Taxonomy" id="2518990"/>
    <lineage>
        <taxon>Bacteria</taxon>
        <taxon>Pseudomonadati</taxon>
        <taxon>Pseudomonadota</taxon>
        <taxon>Gammaproteobacteria</taxon>
        <taxon>Cellvibrionales</taxon>
        <taxon>Halieaceae</taxon>
        <taxon>Seongchinamella</taxon>
    </lineage>
</organism>
<proteinExistence type="inferred from homology"/>
<dbReference type="Pfam" id="PF18313">
    <property type="entry name" value="TLP1_add_C"/>
    <property type="match status" value="1"/>
</dbReference>
<dbReference type="InterPro" id="IPR001753">
    <property type="entry name" value="Enoyl-CoA_hydra/iso"/>
</dbReference>
<dbReference type="PANTHER" id="PTHR11941">
    <property type="entry name" value="ENOYL-COA HYDRATASE-RELATED"/>
    <property type="match status" value="1"/>
</dbReference>
<dbReference type="Gene3D" id="3.90.226.10">
    <property type="entry name" value="2-enoyl-CoA Hydratase, Chain A, domain 1"/>
    <property type="match status" value="1"/>
</dbReference>
<dbReference type="Proteomes" id="UP001143307">
    <property type="component" value="Unassembled WGS sequence"/>
</dbReference>
<dbReference type="InterPro" id="IPR018376">
    <property type="entry name" value="Enoyl-CoA_hyd/isom_CS"/>
</dbReference>
<evidence type="ECO:0000313" key="6">
    <source>
        <dbReference type="Proteomes" id="UP001143307"/>
    </source>
</evidence>
<dbReference type="RefSeq" id="WP_279251920.1">
    <property type="nucleotide sequence ID" value="NZ_SHNP01000002.1"/>
</dbReference>
<reference evidence="5" key="1">
    <citation type="submission" date="2019-02" db="EMBL/GenBank/DDBJ databases">
        <authorList>
            <person name="Li S.-H."/>
        </authorList>
    </citation>
    <scope>NUCLEOTIDE SEQUENCE</scope>
    <source>
        <strain evidence="5">IMCC8485</strain>
    </source>
</reference>
<name>A0ABT3SSI3_9GAMM</name>
<dbReference type="Gene3D" id="2.40.50.840">
    <property type="match status" value="1"/>
</dbReference>
<gene>
    <name evidence="5" type="ORF">EYC87_05060</name>
</gene>
<dbReference type="Gene3D" id="1.10.12.10">
    <property type="entry name" value="Lyase 2-enoyl-coa Hydratase, Chain A, domain 2"/>
    <property type="match status" value="1"/>
</dbReference>
<protein>
    <submittedName>
        <fullName evidence="5">Acetyl-CoA acetyltransferase</fullName>
    </submittedName>
</protein>
<dbReference type="SUPFAM" id="SSF52096">
    <property type="entry name" value="ClpP/crotonase"/>
    <property type="match status" value="1"/>
</dbReference>
<evidence type="ECO:0000256" key="2">
    <source>
        <dbReference type="ARBA" id="ARBA00023239"/>
    </source>
</evidence>
<dbReference type="Pfam" id="PF00378">
    <property type="entry name" value="ECH_1"/>
    <property type="match status" value="1"/>
</dbReference>
<feature type="domain" description="Thiolase-like protein type 1 additional C-terminal" evidence="4">
    <location>
        <begin position="425"/>
        <end position="505"/>
    </location>
</feature>
<dbReference type="InterPro" id="IPR029045">
    <property type="entry name" value="ClpP/crotonase-like_dom_sf"/>
</dbReference>
<keyword evidence="2" id="KW-0456">Lyase</keyword>
<dbReference type="CDD" id="cd06558">
    <property type="entry name" value="crotonase-like"/>
    <property type="match status" value="1"/>
</dbReference>
<evidence type="ECO:0000256" key="3">
    <source>
        <dbReference type="RuleBase" id="RU003707"/>
    </source>
</evidence>
<dbReference type="InterPro" id="IPR014748">
    <property type="entry name" value="Enoyl-CoA_hydra_C"/>
</dbReference>